<dbReference type="EMBL" id="HBIR01021859">
    <property type="protein sequence ID" value="CAE0548153.1"/>
    <property type="molecule type" value="Transcribed_RNA"/>
</dbReference>
<proteinExistence type="predicted"/>
<reference evidence="1" key="1">
    <citation type="submission" date="2021-01" db="EMBL/GenBank/DDBJ databases">
        <authorList>
            <person name="Corre E."/>
            <person name="Pelletier E."/>
            <person name="Niang G."/>
            <person name="Scheremetjew M."/>
            <person name="Finn R."/>
            <person name="Kale V."/>
            <person name="Holt S."/>
            <person name="Cochrane G."/>
            <person name="Meng A."/>
            <person name="Brown T."/>
            <person name="Cohen L."/>
        </authorList>
    </citation>
    <scope>NUCLEOTIDE SEQUENCE</scope>
    <source>
        <strain evidence="1">379</strain>
    </source>
</reference>
<sequence length="433" mass="46501">MTSTSTVPVLLLLQFPWLDDFRSVERLPTLLDGLHYAPALRRLGWSVRAAVKPSEVALCERLVSAREGRLPAVECVPAEHRMYAHRNIAAAANGRAHLLFAHADMFLNLRGWAGVIADSQEQSSFAPAGGLLAKDSKSSVRSLCLHPELLHDEPDWFWHNESASLCEAASPGLGVAACCFGWADVAFLPVAAHAAFREGAAAFASVQCEVAIPTLLNWIARRGVARFGRVSCLGGSNVRLSAARGVGALCAHRIDLKYFAQRGGGGHQAQRARCSLSEAPQPSFPGEPAAPQVEADDGGACWLTLARVNLPNPPRQQPCDQRYRGLDEAKAACVSDPACGGVMRDNGVRCGGTGQRPARFQLRRGRQLPAWSFSPGHQPKGDTRRAWLLHARDAAGCSTVHVAARQLVARAQNATAKAMDGAEPYRVVHARCA</sequence>
<gene>
    <name evidence="1" type="ORF">EHUX00137_LOCUS16660</name>
</gene>
<protein>
    <submittedName>
        <fullName evidence="1">Uncharacterized protein</fullName>
    </submittedName>
</protein>
<accession>A0A7S3WBK8</accession>
<name>A0A7S3WBK8_EMIHU</name>
<evidence type="ECO:0000313" key="1">
    <source>
        <dbReference type="EMBL" id="CAE0548153.1"/>
    </source>
</evidence>
<dbReference type="AlphaFoldDB" id="A0A7S3WBK8"/>
<organism evidence="1">
    <name type="scientific">Emiliania huxleyi</name>
    <name type="common">Coccolithophore</name>
    <name type="synonym">Pontosphaera huxleyi</name>
    <dbReference type="NCBI Taxonomy" id="2903"/>
    <lineage>
        <taxon>Eukaryota</taxon>
        <taxon>Haptista</taxon>
        <taxon>Haptophyta</taxon>
        <taxon>Prymnesiophyceae</taxon>
        <taxon>Isochrysidales</taxon>
        <taxon>Noelaerhabdaceae</taxon>
        <taxon>Emiliania</taxon>
    </lineage>
</organism>